<dbReference type="STRING" id="68223.GCA_002028425_01134"/>
<dbReference type="Proteomes" id="UP000033551">
    <property type="component" value="Unassembled WGS sequence"/>
</dbReference>
<dbReference type="AlphaFoldDB" id="A0A0F4J3Q1"/>
<gene>
    <name evidence="1" type="ORF">VR44_27305</name>
</gene>
<sequence>MAGGPVPAEAAARWRAALDLPEQVFLHPVAAAPGGHAAEDLLTRLGRPKPHLVDLGNALHLRCLPKWLSRHGGGAVLEEALPAPGGLDAPARAVELVLEVYRTGRRP</sequence>
<evidence type="ECO:0000313" key="1">
    <source>
        <dbReference type="EMBL" id="KJY27546.1"/>
    </source>
</evidence>
<dbReference type="EMBL" id="JZWV01000822">
    <property type="protein sequence ID" value="KJY27546.1"/>
    <property type="molecule type" value="Genomic_DNA"/>
</dbReference>
<accession>A0A0F4J3Q1</accession>
<keyword evidence="2" id="KW-1185">Reference proteome</keyword>
<proteinExistence type="predicted"/>
<name>A0A0F4J3Q1_9ACTN</name>
<comment type="caution">
    <text evidence="1">The sequence shown here is derived from an EMBL/GenBank/DDBJ whole genome shotgun (WGS) entry which is preliminary data.</text>
</comment>
<evidence type="ECO:0000313" key="2">
    <source>
        <dbReference type="Proteomes" id="UP000033551"/>
    </source>
</evidence>
<organism evidence="1 2">
    <name type="scientific">Streptomyces katrae</name>
    <dbReference type="NCBI Taxonomy" id="68223"/>
    <lineage>
        <taxon>Bacteria</taxon>
        <taxon>Bacillati</taxon>
        <taxon>Actinomycetota</taxon>
        <taxon>Actinomycetes</taxon>
        <taxon>Kitasatosporales</taxon>
        <taxon>Streptomycetaceae</taxon>
        <taxon>Streptomyces</taxon>
    </lineage>
</organism>
<protein>
    <submittedName>
        <fullName evidence="1">Uncharacterized protein</fullName>
    </submittedName>
</protein>
<reference evidence="1 2" key="1">
    <citation type="submission" date="2015-02" db="EMBL/GenBank/DDBJ databases">
        <authorList>
            <person name="Ju K.-S."/>
            <person name="Doroghazi J.R."/>
            <person name="Metcalf W."/>
        </authorList>
    </citation>
    <scope>NUCLEOTIDE SEQUENCE [LARGE SCALE GENOMIC DNA]</scope>
    <source>
        <strain evidence="1 2">NRRL ISP-5550</strain>
    </source>
</reference>